<reference evidence="2" key="2">
    <citation type="journal article" date="2018" name="Mol. Plant Microbe Interact.">
        <title>Genome sequence resources for the wheat stripe rust pathogen (Puccinia striiformis f. sp. tritici) and the barley stripe rust pathogen (Puccinia striiformis f. sp. hordei).</title>
        <authorList>
            <person name="Xia C."/>
            <person name="Wang M."/>
            <person name="Yin C."/>
            <person name="Cornejo O.E."/>
            <person name="Hulbert S.H."/>
            <person name="Chen X."/>
        </authorList>
    </citation>
    <scope>NUCLEOTIDE SEQUENCE [LARGE SCALE GENOMIC DNA]</scope>
    <source>
        <strain evidence="2">93-210</strain>
    </source>
</reference>
<proteinExistence type="predicted"/>
<comment type="caution">
    <text evidence="1">The sequence shown here is derived from an EMBL/GenBank/DDBJ whole genome shotgun (WGS) entry which is preliminary data.</text>
</comment>
<accession>A0ACC0EWY0</accession>
<dbReference type="Proteomes" id="UP001060170">
    <property type="component" value="Chromosome 2"/>
</dbReference>
<evidence type="ECO:0000313" key="1">
    <source>
        <dbReference type="EMBL" id="KAI7961390.1"/>
    </source>
</evidence>
<evidence type="ECO:0000313" key="2">
    <source>
        <dbReference type="Proteomes" id="UP001060170"/>
    </source>
</evidence>
<keyword evidence="2" id="KW-1185">Reference proteome</keyword>
<organism evidence="1 2">
    <name type="scientific">Puccinia striiformis f. sp. tritici</name>
    <dbReference type="NCBI Taxonomy" id="168172"/>
    <lineage>
        <taxon>Eukaryota</taxon>
        <taxon>Fungi</taxon>
        <taxon>Dikarya</taxon>
        <taxon>Basidiomycota</taxon>
        <taxon>Pucciniomycotina</taxon>
        <taxon>Pucciniomycetes</taxon>
        <taxon>Pucciniales</taxon>
        <taxon>Pucciniaceae</taxon>
        <taxon>Puccinia</taxon>
    </lineage>
</organism>
<name>A0ACC0EWY0_9BASI</name>
<gene>
    <name evidence="1" type="ORF">MJO28_001879</name>
</gene>
<reference evidence="2" key="1">
    <citation type="journal article" date="2018" name="BMC Genomics">
        <title>Genomic insights into host adaptation between the wheat stripe rust pathogen (Puccinia striiformis f. sp. tritici) and the barley stripe rust pathogen (Puccinia striiformis f. sp. hordei).</title>
        <authorList>
            <person name="Xia C."/>
            <person name="Wang M."/>
            <person name="Yin C."/>
            <person name="Cornejo O.E."/>
            <person name="Hulbert S.H."/>
            <person name="Chen X."/>
        </authorList>
    </citation>
    <scope>NUCLEOTIDE SEQUENCE [LARGE SCALE GENOMIC DNA]</scope>
    <source>
        <strain evidence="2">93-210</strain>
    </source>
</reference>
<reference evidence="1 2" key="3">
    <citation type="journal article" date="2022" name="Microbiol. Spectr.">
        <title>Folding features and dynamics of 3D genome architecture in plant fungal pathogens.</title>
        <authorList>
            <person name="Xia C."/>
        </authorList>
    </citation>
    <scope>NUCLEOTIDE SEQUENCE [LARGE SCALE GENOMIC DNA]</scope>
    <source>
        <strain evidence="1 2">93-210</strain>
    </source>
</reference>
<protein>
    <submittedName>
        <fullName evidence="1">Uncharacterized protein</fullName>
    </submittedName>
</protein>
<dbReference type="EMBL" id="CM045866">
    <property type="protein sequence ID" value="KAI7961390.1"/>
    <property type="molecule type" value="Genomic_DNA"/>
</dbReference>
<sequence length="711" mass="77259">MAGIVIQDEVTTGTGPMMYRQPTRAMYLPPFRVDDPKLWASASLHFELKLNCPSRAFSSLDIWWPSVLTHTSFYFCDDDPIDPIPFGHLALLNSRPAIISSPQITLCYTTFRRSNSRDNNLYLSEKTKDGKIKTNPVSSHLLCLDTYRGRPRLRKSWSADDQKFEKAQKQPLSDTAFRNAPSNIGWIGSQFIQSPAFVCGASDTPKDQVAAPGGTLFSAADQSAKKTLPVNAGGKVSIIIGGNPGEGFPHPTGHLLAYLGYCGSSSTACQNFDASKTDYHRIQAEIDGISNKLRKQYNSEQDGDRWDVPIPKGIMDGSYILRLEMIAFDQSSPEEGHQDQYYVFCGQIAIKGGTGSSPAPDDDQPMIKVQSAFKPGNISPKSLPSPIKLAVSSSAKDSKTIIQSKSLDPEIKDTKSSDSSVTDSSDSKSKVTSVCGDRCYKKKLTELKDLAPSCSADQFDCLCKSQAFVKAYQSCCNDHCEGVQETQTAVNDIYNRCASANSTSASDGQSKSDSQSSTTQSPEANSTDLSKKSSKAKDSKSSGNGSKLPSACNGVCYKAKTTSSELHHLAPSCKVDDLDCLCRSHKWVCSYAACAHDNCPSAQEADKATDEIYAICEARLSSTNRLPTTDYIPESLNPSSATKSKSDKCSQTCLRKISSSSNCASPDNLNCICKSRSDVCAWAKCAEDQCFDEVDAIRLASDQIYEQCSKQ</sequence>